<sequence>MDCGVIGGIEGGGSRSTIVLLNSSGQVIVKLEKSGTSYFLLGMEQCRKNIVQMTNDAKREAGIPEDVPLTALGLSLTGCEVDELNQELVRGLLENYPNLSERYAVGSDTEGPIAATSSKGGVVCISGTGSNTLLINPDGSKIQCGGWGHILGDEGSAYRISYRAIKLCFDHIDGFEPCPYSIDTVWSMVKEHFRVEDNRGLLYHFYTNFSKSFIASLCKELAVHAQEGDELCKFIFREAGEHLAKAIASVYNKASPILCETEGGLHILCVGSVWHSWSLLKPGFEAWIDKKTTIQELSLLKLTIDVAVGAAYMAIDRLHLDIPKSYSKNYVIFYGYKRGHKENELLYST</sequence>
<gene>
    <name evidence="7" type="primary">LOC108745266</name>
</gene>
<keyword evidence="7" id="KW-0418">Kinase</keyword>
<dbReference type="InterPro" id="IPR002731">
    <property type="entry name" value="ATPase_BadF"/>
</dbReference>
<dbReference type="GeneID" id="108745266"/>
<keyword evidence="7" id="KW-0808">Transferase</keyword>
<protein>
    <recommendedName>
        <fullName evidence="3">N-acetyl-D-glucosamine kinase</fullName>
        <ecNumber evidence="2">2.7.1.59</ecNumber>
    </recommendedName>
    <alternativeName>
        <fullName evidence="4">GlcNAc kinase</fullName>
    </alternativeName>
</protein>
<dbReference type="FunCoup" id="A0A1W4XWV3">
    <property type="interactions" value="356"/>
</dbReference>
<evidence type="ECO:0000259" key="5">
    <source>
        <dbReference type="Pfam" id="PF01869"/>
    </source>
</evidence>
<feature type="domain" description="ATPase BadF/BadG/BcrA/BcrD type" evidence="5">
    <location>
        <begin position="8"/>
        <end position="314"/>
    </location>
</feature>
<evidence type="ECO:0000256" key="4">
    <source>
        <dbReference type="ARBA" id="ARBA00031123"/>
    </source>
</evidence>
<evidence type="ECO:0000256" key="3">
    <source>
        <dbReference type="ARBA" id="ARBA00014974"/>
    </source>
</evidence>
<proteinExistence type="inferred from homology"/>
<dbReference type="KEGG" id="apln:108745266"/>
<dbReference type="GO" id="GO:0045127">
    <property type="term" value="F:N-acetylglucosamine kinase activity"/>
    <property type="evidence" value="ECO:0007669"/>
    <property type="project" value="UniProtKB-EC"/>
</dbReference>
<dbReference type="CDD" id="cd24078">
    <property type="entry name" value="ASKHA_NBD_NAGK_meta"/>
    <property type="match status" value="1"/>
</dbReference>
<dbReference type="OrthoDB" id="311172at2759"/>
<dbReference type="PANTHER" id="PTHR12862">
    <property type="entry name" value="BADF TYPE ATPASE DOMAIN-CONTAINING PROTEIN"/>
    <property type="match status" value="1"/>
</dbReference>
<organism evidence="6 7">
    <name type="scientific">Agrilus planipennis</name>
    <name type="common">Emerald ash borer</name>
    <name type="synonym">Agrilus marcopoli</name>
    <dbReference type="NCBI Taxonomy" id="224129"/>
    <lineage>
        <taxon>Eukaryota</taxon>
        <taxon>Metazoa</taxon>
        <taxon>Ecdysozoa</taxon>
        <taxon>Arthropoda</taxon>
        <taxon>Hexapoda</taxon>
        <taxon>Insecta</taxon>
        <taxon>Pterygota</taxon>
        <taxon>Neoptera</taxon>
        <taxon>Endopterygota</taxon>
        <taxon>Coleoptera</taxon>
        <taxon>Polyphaga</taxon>
        <taxon>Elateriformia</taxon>
        <taxon>Buprestoidea</taxon>
        <taxon>Buprestidae</taxon>
        <taxon>Agrilinae</taxon>
        <taxon>Agrilus</taxon>
    </lineage>
</organism>
<evidence type="ECO:0000313" key="6">
    <source>
        <dbReference type="Proteomes" id="UP000192223"/>
    </source>
</evidence>
<name>A0A1W4XWV3_AGRPL</name>
<dbReference type="STRING" id="224129.A0A1W4XWV3"/>
<dbReference type="Pfam" id="PF01869">
    <property type="entry name" value="BcrAD_BadFG"/>
    <property type="match status" value="1"/>
</dbReference>
<dbReference type="Gene3D" id="3.30.420.40">
    <property type="match status" value="1"/>
</dbReference>
<evidence type="ECO:0000256" key="1">
    <source>
        <dbReference type="ARBA" id="ARBA00006198"/>
    </source>
</evidence>
<dbReference type="AlphaFoldDB" id="A0A1W4XWV3"/>
<dbReference type="SUPFAM" id="SSF53067">
    <property type="entry name" value="Actin-like ATPase domain"/>
    <property type="match status" value="2"/>
</dbReference>
<evidence type="ECO:0000256" key="2">
    <source>
        <dbReference type="ARBA" id="ARBA00012122"/>
    </source>
</evidence>
<dbReference type="InterPro" id="IPR043129">
    <property type="entry name" value="ATPase_NBD"/>
</dbReference>
<reference evidence="7" key="1">
    <citation type="submission" date="2025-08" db="UniProtKB">
        <authorList>
            <consortium name="RefSeq"/>
        </authorList>
    </citation>
    <scope>IDENTIFICATION</scope>
    <source>
        <tissue evidence="7">Entire body</tissue>
    </source>
</reference>
<keyword evidence="6" id="KW-1185">Reference proteome</keyword>
<comment type="similarity">
    <text evidence="1">Belongs to the eukaryotic-type N-acetylglucosamine kinase family.</text>
</comment>
<evidence type="ECO:0000313" key="7">
    <source>
        <dbReference type="RefSeq" id="XP_018336910.1"/>
    </source>
</evidence>
<dbReference type="Proteomes" id="UP000192223">
    <property type="component" value="Unplaced"/>
</dbReference>
<dbReference type="InParanoid" id="A0A1W4XWV3"/>
<dbReference type="RefSeq" id="XP_018336910.1">
    <property type="nucleotide sequence ID" value="XM_018481408.2"/>
</dbReference>
<dbReference type="PANTHER" id="PTHR12862:SF0">
    <property type="entry name" value="N-ACETYL-D-GLUCOSAMINE KINASE"/>
    <property type="match status" value="1"/>
</dbReference>
<dbReference type="InterPro" id="IPR039758">
    <property type="entry name" value="NAGK-like"/>
</dbReference>
<dbReference type="EC" id="2.7.1.59" evidence="2"/>
<accession>A0A1W4XWV3</accession>